<dbReference type="Pfam" id="PF02338">
    <property type="entry name" value="OTU"/>
    <property type="match status" value="1"/>
</dbReference>
<accession>A0A9X0CG01</accession>
<evidence type="ECO:0000313" key="2">
    <source>
        <dbReference type="EMBL" id="KAJ7337133.1"/>
    </source>
</evidence>
<dbReference type="Gene3D" id="3.90.70.80">
    <property type="match status" value="1"/>
</dbReference>
<dbReference type="CDD" id="cd22758">
    <property type="entry name" value="OTU_232R-like"/>
    <property type="match status" value="1"/>
</dbReference>
<sequence length="256" mass="29868">MSKRVILHQPVRYKMTSNELAMYVENNDLPNYIRKMSRQRTWGDHLAIMALAHALQRNVWIVSSSRNDSEHTVIETGNARADPLLLGYVSNNHYVSLEPSQELAAIEEREKHLPLWRRCGNKMLDEVINLVLDAFAREIAEQVEYMITLHFFTFRLPRDRNDKGVHVLSRTHLHELPHTSRMLQHTFCIMLTKASSVARTDHRQLLTCNQLYHETETTIVFIYFRAAVWCAIPPMFCQSLDEKDTKKGTWIDGLPK</sequence>
<organism evidence="2 3">
    <name type="scientific">Desmophyllum pertusum</name>
    <dbReference type="NCBI Taxonomy" id="174260"/>
    <lineage>
        <taxon>Eukaryota</taxon>
        <taxon>Metazoa</taxon>
        <taxon>Cnidaria</taxon>
        <taxon>Anthozoa</taxon>
        <taxon>Hexacorallia</taxon>
        <taxon>Scleractinia</taxon>
        <taxon>Caryophylliina</taxon>
        <taxon>Caryophylliidae</taxon>
        <taxon>Desmophyllum</taxon>
    </lineage>
</organism>
<protein>
    <recommendedName>
        <fullName evidence="1">OTU domain-containing protein</fullName>
    </recommendedName>
</protein>
<feature type="domain" description="OTU" evidence="1">
    <location>
        <begin position="1"/>
        <end position="100"/>
    </location>
</feature>
<comment type="caution">
    <text evidence="2">The sequence shown here is derived from an EMBL/GenBank/DDBJ whole genome shotgun (WGS) entry which is preliminary data.</text>
</comment>
<evidence type="ECO:0000259" key="1">
    <source>
        <dbReference type="PROSITE" id="PS50802"/>
    </source>
</evidence>
<keyword evidence="3" id="KW-1185">Reference proteome</keyword>
<dbReference type="PROSITE" id="PS50802">
    <property type="entry name" value="OTU"/>
    <property type="match status" value="1"/>
</dbReference>
<dbReference type="EMBL" id="MU827781">
    <property type="protein sequence ID" value="KAJ7337133.1"/>
    <property type="molecule type" value="Genomic_DNA"/>
</dbReference>
<dbReference type="InterPro" id="IPR038765">
    <property type="entry name" value="Papain-like_cys_pep_sf"/>
</dbReference>
<dbReference type="SUPFAM" id="SSF54001">
    <property type="entry name" value="Cysteine proteinases"/>
    <property type="match status" value="1"/>
</dbReference>
<proteinExistence type="predicted"/>
<dbReference type="AlphaFoldDB" id="A0A9X0CG01"/>
<dbReference type="Proteomes" id="UP001163046">
    <property type="component" value="Unassembled WGS sequence"/>
</dbReference>
<reference evidence="2" key="1">
    <citation type="submission" date="2023-01" db="EMBL/GenBank/DDBJ databases">
        <title>Genome assembly of the deep-sea coral Lophelia pertusa.</title>
        <authorList>
            <person name="Herrera S."/>
            <person name="Cordes E."/>
        </authorList>
    </citation>
    <scope>NUCLEOTIDE SEQUENCE</scope>
    <source>
        <strain evidence="2">USNM1676648</strain>
        <tissue evidence="2">Polyp</tissue>
    </source>
</reference>
<dbReference type="InterPro" id="IPR003323">
    <property type="entry name" value="OTU_dom"/>
</dbReference>
<evidence type="ECO:0000313" key="3">
    <source>
        <dbReference type="Proteomes" id="UP001163046"/>
    </source>
</evidence>
<gene>
    <name evidence="2" type="ORF">OS493_009987</name>
</gene>
<name>A0A9X0CG01_9CNID</name>